<reference evidence="3 4" key="1">
    <citation type="journal article" date="2019" name="Int. J. Syst. Evol. Microbiol.">
        <title>The Global Catalogue of Microorganisms (GCM) 10K type strain sequencing project: providing services to taxonomists for standard genome sequencing and annotation.</title>
        <authorList>
            <consortium name="The Broad Institute Genomics Platform"/>
            <consortium name="The Broad Institute Genome Sequencing Center for Infectious Disease"/>
            <person name="Wu L."/>
            <person name="Ma J."/>
        </authorList>
    </citation>
    <scope>NUCLEOTIDE SEQUENCE [LARGE SCALE GENOMIC DNA]</scope>
    <source>
        <strain evidence="3 4">JCM 14924</strain>
    </source>
</reference>
<feature type="domain" description="HTH cro/C1-type" evidence="2">
    <location>
        <begin position="32"/>
        <end position="83"/>
    </location>
</feature>
<dbReference type="InterPro" id="IPR041413">
    <property type="entry name" value="MLTR_LBD"/>
</dbReference>
<sequence>MNRQALKKLLKDRRALISPETHGLTRPTGRGRRAPGLSQGQVDELLGYSDRTYQRLESGNYPNPPVDLLRDVARLYGMNEQEWISLCRYARGEDPPGPLYDTSGHAVPAAWADAVAGITHPAYVTDASWNLVTCNDRFHALFDGGKAPANTMRWMLLDGRDQLIDWCTAWAPLVMPQLQAALAQRPEDKVLRRIEAEVLADPLARPLYEKGGASIHPDGDERPIRHAIDGPGWVTMCVAQPLAAPGSRCMILVFRQGPRRSAGRPRMLQARVTDMDD</sequence>
<evidence type="ECO:0000313" key="3">
    <source>
        <dbReference type="EMBL" id="GAA2195790.1"/>
    </source>
</evidence>
<dbReference type="PROSITE" id="PS50943">
    <property type="entry name" value="HTH_CROC1"/>
    <property type="match status" value="1"/>
</dbReference>
<comment type="caution">
    <text evidence="3">The sequence shown here is derived from an EMBL/GenBank/DDBJ whole genome shotgun (WGS) entry which is preliminary data.</text>
</comment>
<dbReference type="Gene3D" id="1.10.260.40">
    <property type="entry name" value="lambda repressor-like DNA-binding domains"/>
    <property type="match status" value="1"/>
</dbReference>
<dbReference type="Proteomes" id="UP001501391">
    <property type="component" value="Unassembled WGS sequence"/>
</dbReference>
<dbReference type="InterPro" id="IPR001387">
    <property type="entry name" value="Cro/C1-type_HTH"/>
</dbReference>
<dbReference type="SMART" id="SM00530">
    <property type="entry name" value="HTH_XRE"/>
    <property type="match status" value="1"/>
</dbReference>
<dbReference type="InterPro" id="IPR010982">
    <property type="entry name" value="Lambda_DNA-bd_dom_sf"/>
</dbReference>
<dbReference type="EMBL" id="BAAAOQ010000008">
    <property type="protein sequence ID" value="GAA2195790.1"/>
    <property type="molecule type" value="Genomic_DNA"/>
</dbReference>
<dbReference type="Gene3D" id="3.30.450.180">
    <property type="match status" value="1"/>
</dbReference>
<dbReference type="PANTHER" id="PTHR35010">
    <property type="entry name" value="BLL4672 PROTEIN-RELATED"/>
    <property type="match status" value="1"/>
</dbReference>
<evidence type="ECO:0000256" key="1">
    <source>
        <dbReference type="SAM" id="MobiDB-lite"/>
    </source>
</evidence>
<accession>A0ABN3BHK1</accession>
<keyword evidence="4" id="KW-1185">Reference proteome</keyword>
<dbReference type="Pfam" id="PF13560">
    <property type="entry name" value="HTH_31"/>
    <property type="match status" value="1"/>
</dbReference>
<evidence type="ECO:0000259" key="2">
    <source>
        <dbReference type="PROSITE" id="PS50943"/>
    </source>
</evidence>
<dbReference type="RefSeq" id="WP_059255762.1">
    <property type="nucleotide sequence ID" value="NZ_BAAAOQ010000008.1"/>
</dbReference>
<gene>
    <name evidence="3" type="ORF">GCM10009787_27360</name>
</gene>
<organism evidence="3 4">
    <name type="scientific">Streptomyces bangladeshensis</name>
    <dbReference type="NCBI Taxonomy" id="295352"/>
    <lineage>
        <taxon>Bacteria</taxon>
        <taxon>Bacillati</taxon>
        <taxon>Actinomycetota</taxon>
        <taxon>Actinomycetes</taxon>
        <taxon>Kitasatosporales</taxon>
        <taxon>Streptomycetaceae</taxon>
        <taxon>Streptomyces</taxon>
    </lineage>
</organism>
<dbReference type="PANTHER" id="PTHR35010:SF2">
    <property type="entry name" value="BLL4672 PROTEIN"/>
    <property type="match status" value="1"/>
</dbReference>
<dbReference type="SUPFAM" id="SSF47413">
    <property type="entry name" value="lambda repressor-like DNA-binding domains"/>
    <property type="match status" value="1"/>
</dbReference>
<evidence type="ECO:0000313" key="4">
    <source>
        <dbReference type="Proteomes" id="UP001501391"/>
    </source>
</evidence>
<feature type="region of interest" description="Disordered" evidence="1">
    <location>
        <begin position="16"/>
        <end position="37"/>
    </location>
</feature>
<proteinExistence type="predicted"/>
<name>A0ABN3BHK1_9ACTN</name>
<protein>
    <recommendedName>
        <fullName evidence="2">HTH cro/C1-type domain-containing protein</fullName>
    </recommendedName>
</protein>
<dbReference type="Pfam" id="PF17765">
    <property type="entry name" value="MLTR_LBD"/>
    <property type="match status" value="1"/>
</dbReference>
<dbReference type="CDD" id="cd00093">
    <property type="entry name" value="HTH_XRE"/>
    <property type="match status" value="1"/>
</dbReference>